<protein>
    <recommendedName>
        <fullName evidence="5">HTH tetR-type domain-containing protein</fullName>
    </recommendedName>
</protein>
<evidence type="ECO:0000256" key="2">
    <source>
        <dbReference type="ARBA" id="ARBA00023125"/>
    </source>
</evidence>
<dbReference type="InterPro" id="IPR009057">
    <property type="entry name" value="Homeodomain-like_sf"/>
</dbReference>
<accession>A0AAV4LDD7</accession>
<gene>
    <name evidence="6" type="ORF">DNHGIG_09810</name>
</gene>
<evidence type="ECO:0000313" key="6">
    <source>
        <dbReference type="EMBL" id="GIM45432.1"/>
    </source>
</evidence>
<evidence type="ECO:0000259" key="5">
    <source>
        <dbReference type="PROSITE" id="PS50977"/>
    </source>
</evidence>
<proteinExistence type="predicted"/>
<dbReference type="PANTHER" id="PTHR47506">
    <property type="entry name" value="TRANSCRIPTIONAL REGULATORY PROTEIN"/>
    <property type="match status" value="1"/>
</dbReference>
<dbReference type="AlphaFoldDB" id="A0AAV4LDD7"/>
<dbReference type="InterPro" id="IPR001647">
    <property type="entry name" value="HTH_TetR"/>
</dbReference>
<reference evidence="6" key="1">
    <citation type="journal article" date="2023" name="Int. J. Syst. Evol. Microbiol.">
        <title>Collibacillus ludicampi gen. nov., sp. nov., a new soil bacterium of the family Alicyclobacillaceae.</title>
        <authorList>
            <person name="Jojima T."/>
            <person name="Ioku Y."/>
            <person name="Fukuta Y."/>
            <person name="Shirasaka N."/>
            <person name="Matsumura Y."/>
            <person name="Mori M."/>
        </authorList>
    </citation>
    <scope>NUCLEOTIDE SEQUENCE</scope>
    <source>
        <strain evidence="6">TP075</strain>
    </source>
</reference>
<dbReference type="Pfam" id="PF00440">
    <property type="entry name" value="TetR_N"/>
    <property type="match status" value="1"/>
</dbReference>
<evidence type="ECO:0000313" key="7">
    <source>
        <dbReference type="Proteomes" id="UP001057291"/>
    </source>
</evidence>
<keyword evidence="2 4" id="KW-0238">DNA-binding</keyword>
<comment type="caution">
    <text evidence="6">The sequence shown here is derived from an EMBL/GenBank/DDBJ whole genome shotgun (WGS) entry which is preliminary data.</text>
</comment>
<dbReference type="SUPFAM" id="SSF46689">
    <property type="entry name" value="Homeodomain-like"/>
    <property type="match status" value="1"/>
</dbReference>
<dbReference type="PROSITE" id="PS50977">
    <property type="entry name" value="HTH_TETR_2"/>
    <property type="match status" value="1"/>
</dbReference>
<dbReference type="PANTHER" id="PTHR47506:SF1">
    <property type="entry name" value="HTH-TYPE TRANSCRIPTIONAL REGULATOR YJDC"/>
    <property type="match status" value="1"/>
</dbReference>
<feature type="DNA-binding region" description="H-T-H motif" evidence="4">
    <location>
        <begin position="30"/>
        <end position="49"/>
    </location>
</feature>
<dbReference type="GO" id="GO:0003677">
    <property type="term" value="F:DNA binding"/>
    <property type="evidence" value="ECO:0007669"/>
    <property type="project" value="UniProtKB-UniRule"/>
</dbReference>
<evidence type="ECO:0000256" key="3">
    <source>
        <dbReference type="ARBA" id="ARBA00023163"/>
    </source>
</evidence>
<dbReference type="Proteomes" id="UP001057291">
    <property type="component" value="Unassembled WGS sequence"/>
</dbReference>
<evidence type="ECO:0000256" key="4">
    <source>
        <dbReference type="PROSITE-ProRule" id="PRU00335"/>
    </source>
</evidence>
<dbReference type="RefSeq" id="WP_282198633.1">
    <property type="nucleotide sequence ID" value="NZ_BOQE01000001.1"/>
</dbReference>
<keyword evidence="1" id="KW-0805">Transcription regulation</keyword>
<dbReference type="InterPro" id="IPR036271">
    <property type="entry name" value="Tet_transcr_reg_TetR-rel_C_sf"/>
</dbReference>
<dbReference type="SUPFAM" id="SSF48498">
    <property type="entry name" value="Tetracyclin repressor-like, C-terminal domain"/>
    <property type="match status" value="1"/>
</dbReference>
<name>A0AAV4LDD7_9BACL</name>
<dbReference type="PRINTS" id="PR00455">
    <property type="entry name" value="HTHTETR"/>
</dbReference>
<dbReference type="Gene3D" id="1.10.357.10">
    <property type="entry name" value="Tetracycline Repressor, domain 2"/>
    <property type="match status" value="1"/>
</dbReference>
<organism evidence="6 7">
    <name type="scientific">Collibacillus ludicampi</name>
    <dbReference type="NCBI Taxonomy" id="2771369"/>
    <lineage>
        <taxon>Bacteria</taxon>
        <taxon>Bacillati</taxon>
        <taxon>Bacillota</taxon>
        <taxon>Bacilli</taxon>
        <taxon>Bacillales</taxon>
        <taxon>Alicyclobacillaceae</taxon>
        <taxon>Collibacillus</taxon>
    </lineage>
</organism>
<sequence length="200" mass="23043">MPELITNPTLDRLLSTTEQIIRERGCRRTTLQEIMNRSGLSKGAIYHYVTSKDELFGLIFKSRMEAVNTRFFEAVKSARRELDQPLKAITEGLRHIHNEKDVSNQIFIYLLSQQENPAIREMLREIYDHSVRTAAIWIETGQKNGVIPDSLDARKMADMFVVLSYGLRARSMISTEAVSFSMDDFHELMHHMLSEHSRGG</sequence>
<keyword evidence="7" id="KW-1185">Reference proteome</keyword>
<evidence type="ECO:0000256" key="1">
    <source>
        <dbReference type="ARBA" id="ARBA00023015"/>
    </source>
</evidence>
<keyword evidence="3" id="KW-0804">Transcription</keyword>
<dbReference type="EMBL" id="BOQE01000001">
    <property type="protein sequence ID" value="GIM45432.1"/>
    <property type="molecule type" value="Genomic_DNA"/>
</dbReference>
<feature type="domain" description="HTH tetR-type" evidence="5">
    <location>
        <begin position="7"/>
        <end position="67"/>
    </location>
</feature>